<proteinExistence type="predicted"/>
<dbReference type="OrthoDB" id="9773016at2"/>
<dbReference type="RefSeq" id="WP_134085158.1">
    <property type="nucleotide sequence ID" value="NZ_SOQX01000009.1"/>
</dbReference>
<evidence type="ECO:0000313" key="1">
    <source>
        <dbReference type="EMBL" id="TDX98135.1"/>
    </source>
</evidence>
<reference evidence="1 2" key="1">
    <citation type="submission" date="2019-03" db="EMBL/GenBank/DDBJ databases">
        <title>Genomic Encyclopedia of Type Strains, Phase IV (KMG-IV): sequencing the most valuable type-strain genomes for metagenomic binning, comparative biology and taxonomic classification.</title>
        <authorList>
            <person name="Goeker M."/>
        </authorList>
    </citation>
    <scope>NUCLEOTIDE SEQUENCE [LARGE SCALE GENOMIC DNA]</scope>
    <source>
        <strain evidence="1 2">DSM 16326</strain>
    </source>
</reference>
<sequence>MPEKSNIAPQNWPRLSRERLLELRICDLGLRIEGSPLVAPLKQLYRELEQKALRFRPHVWLSDEWFCPDGIPGFAIPFFLAHSRLRRLEREFMLEVEGGDRAWCLKLMRHETGHALLNAYRLDQRRDWKQAFGRPSTPYPDTYLPKPYSKRYVRNLPNWYAQSHPHEDWAETFAVWLNPRSDWQRRYRNWPALKKLHYVDELMNAIHDRPPRLRNRQTDTPVEKIRTTLREYYDDKIYRYGLDSPEFSDTDLRQLFSADPEYRGNEKASRYIRRHRRELLGIVERWTHEYRYRINEVINGMIKRCDEMQLHVVGSDDETRPELAACLTMLVMSKLHSGGFHIAL</sequence>
<dbReference type="Pfam" id="PF15887">
    <property type="entry name" value="Peptidase_Mx"/>
    <property type="match status" value="1"/>
</dbReference>
<dbReference type="InterPro" id="IPR031321">
    <property type="entry name" value="UCP012641"/>
</dbReference>
<dbReference type="AlphaFoldDB" id="A0A4R8INJ2"/>
<accession>A0A4R8INJ2</accession>
<evidence type="ECO:0000313" key="2">
    <source>
        <dbReference type="Proteomes" id="UP000294914"/>
    </source>
</evidence>
<organism evidence="1 2">
    <name type="scientific">Thiohalophilus thiocyanatoxydans</name>
    <dbReference type="NCBI Taxonomy" id="381308"/>
    <lineage>
        <taxon>Bacteria</taxon>
        <taxon>Pseudomonadati</taxon>
        <taxon>Pseudomonadota</taxon>
        <taxon>Gammaproteobacteria</taxon>
        <taxon>Thiohalomonadales</taxon>
        <taxon>Thiohalophilaceae</taxon>
        <taxon>Thiohalophilus</taxon>
    </lineage>
</organism>
<protein>
    <submittedName>
        <fullName evidence="1">Putative zinc-binding metallo-peptidase</fullName>
    </submittedName>
</protein>
<gene>
    <name evidence="1" type="ORF">EDC23_2617</name>
</gene>
<keyword evidence="2" id="KW-1185">Reference proteome</keyword>
<dbReference type="EMBL" id="SOQX01000009">
    <property type="protein sequence ID" value="TDX98135.1"/>
    <property type="molecule type" value="Genomic_DNA"/>
</dbReference>
<dbReference type="Gene3D" id="3.40.390.70">
    <property type="match status" value="1"/>
</dbReference>
<comment type="caution">
    <text evidence="1">The sequence shown here is derived from an EMBL/GenBank/DDBJ whole genome shotgun (WGS) entry which is preliminary data.</text>
</comment>
<dbReference type="Proteomes" id="UP000294914">
    <property type="component" value="Unassembled WGS sequence"/>
</dbReference>
<name>A0A4R8INJ2_9GAMM</name>